<name>A0AAU1TYP4_9ACTN</name>
<dbReference type="EMBL" id="CP108195">
    <property type="protein sequence ID" value="WTS10304.1"/>
    <property type="molecule type" value="Genomic_DNA"/>
</dbReference>
<evidence type="ECO:0000313" key="3">
    <source>
        <dbReference type="EMBL" id="WTS10304.1"/>
    </source>
</evidence>
<organism evidence="3">
    <name type="scientific">Streptomyces sp. NBC_00119</name>
    <dbReference type="NCBI Taxonomy" id="2975659"/>
    <lineage>
        <taxon>Bacteria</taxon>
        <taxon>Bacillati</taxon>
        <taxon>Actinomycetota</taxon>
        <taxon>Actinomycetes</taxon>
        <taxon>Kitasatosporales</taxon>
        <taxon>Streptomycetaceae</taxon>
        <taxon>Streptomyces</taxon>
    </lineage>
</organism>
<dbReference type="InterPro" id="IPR025979">
    <property type="entry name" value="ChrR-like_cupin_dom"/>
</dbReference>
<protein>
    <submittedName>
        <fullName evidence="3">Cupin domain-containing protein</fullName>
    </submittedName>
</protein>
<evidence type="ECO:0000256" key="1">
    <source>
        <dbReference type="SAM" id="MobiDB-lite"/>
    </source>
</evidence>
<dbReference type="Pfam" id="PF12973">
    <property type="entry name" value="Cupin_7"/>
    <property type="match status" value="1"/>
</dbReference>
<evidence type="ECO:0000259" key="2">
    <source>
        <dbReference type="Pfam" id="PF12973"/>
    </source>
</evidence>
<dbReference type="SUPFAM" id="SSF51182">
    <property type="entry name" value="RmlC-like cupins"/>
    <property type="match status" value="1"/>
</dbReference>
<reference evidence="3" key="1">
    <citation type="submission" date="2022-10" db="EMBL/GenBank/DDBJ databases">
        <title>The complete genomes of actinobacterial strains from the NBC collection.</title>
        <authorList>
            <person name="Joergensen T.S."/>
            <person name="Alvarez Arevalo M."/>
            <person name="Sterndorff E.B."/>
            <person name="Faurdal D."/>
            <person name="Vuksanovic O."/>
            <person name="Mourched A.-S."/>
            <person name="Charusanti P."/>
            <person name="Shaw S."/>
            <person name="Blin K."/>
            <person name="Weber T."/>
        </authorList>
    </citation>
    <scope>NUCLEOTIDE SEQUENCE</scope>
    <source>
        <strain evidence="3">NBC_00119</strain>
    </source>
</reference>
<sequence>MKQEHEFFAGDAAPWREAAQPGTEEKVLSRDPDDPAVLTRLVRWLPGLDTSAAGVITHDYVEEVYLLEGDLVDLTLGQTFGAGHYASRRPGMRHGPYRTPAGCTMLEIRYRA</sequence>
<feature type="region of interest" description="Disordered" evidence="1">
    <location>
        <begin position="1"/>
        <end position="32"/>
    </location>
</feature>
<dbReference type="Gene3D" id="2.60.120.10">
    <property type="entry name" value="Jelly Rolls"/>
    <property type="match status" value="1"/>
</dbReference>
<gene>
    <name evidence="3" type="ORF">OHU69_03990</name>
</gene>
<dbReference type="InterPro" id="IPR014710">
    <property type="entry name" value="RmlC-like_jellyroll"/>
</dbReference>
<dbReference type="AlphaFoldDB" id="A0AAU1TYP4"/>
<feature type="domain" description="ChrR-like cupin" evidence="2">
    <location>
        <begin position="9"/>
        <end position="105"/>
    </location>
</feature>
<feature type="compositionally biased region" description="Basic and acidic residues" evidence="1">
    <location>
        <begin position="23"/>
        <end position="32"/>
    </location>
</feature>
<accession>A0AAU1TYP4</accession>
<proteinExistence type="predicted"/>
<dbReference type="InterPro" id="IPR011051">
    <property type="entry name" value="RmlC_Cupin_sf"/>
</dbReference>